<feature type="binding site" evidence="11">
    <location>
        <position position="137"/>
    </location>
    <ligand>
        <name>Mg(2+)</name>
        <dbReference type="ChEBI" id="CHEBI:18420"/>
    </ligand>
</feature>
<reference evidence="14 15" key="1">
    <citation type="submission" date="2017-07" db="EMBL/GenBank/DDBJ databases">
        <title>Leptospira spp. isolated from tropical soils.</title>
        <authorList>
            <person name="Thibeaux R."/>
            <person name="Iraola G."/>
            <person name="Ferres I."/>
            <person name="Bierque E."/>
            <person name="Girault D."/>
            <person name="Soupe-Gilbert M.-E."/>
            <person name="Picardeau M."/>
            <person name="Goarant C."/>
        </authorList>
    </citation>
    <scope>NUCLEOTIDE SEQUENCE [LARGE SCALE GENOMIC DNA]</scope>
    <source>
        <strain evidence="13 15">FH1-B-B1</strain>
        <strain evidence="12 14">FH1-B-C1</strain>
    </source>
</reference>
<evidence type="ECO:0000313" key="15">
    <source>
        <dbReference type="Proteomes" id="UP000231990"/>
    </source>
</evidence>
<feature type="binding site" evidence="9">
    <location>
        <begin position="54"/>
        <end position="57"/>
    </location>
    <ligand>
        <name>substrate</name>
    </ligand>
</feature>
<keyword evidence="2 7" id="KW-0963">Cytoplasm</keyword>
<evidence type="ECO:0000256" key="4">
    <source>
        <dbReference type="ARBA" id="ARBA00022801"/>
    </source>
</evidence>
<evidence type="ECO:0000256" key="7">
    <source>
        <dbReference type="PIRNR" id="PIRNR004682"/>
    </source>
</evidence>
<evidence type="ECO:0000256" key="2">
    <source>
        <dbReference type="ARBA" id="ARBA00022490"/>
    </source>
</evidence>
<organism evidence="13 15">
    <name type="scientific">Leptospira perolatii</name>
    <dbReference type="NCBI Taxonomy" id="2023191"/>
    <lineage>
        <taxon>Bacteria</taxon>
        <taxon>Pseudomonadati</taxon>
        <taxon>Spirochaetota</taxon>
        <taxon>Spirochaetia</taxon>
        <taxon>Leptospirales</taxon>
        <taxon>Leptospiraceae</taxon>
        <taxon>Leptospira</taxon>
    </lineage>
</organism>
<comment type="subcellular location">
    <subcellularLocation>
        <location evidence="1 7">Cytoplasm</location>
    </subcellularLocation>
</comment>
<dbReference type="AlphaFoldDB" id="A0A2M9ZLB8"/>
<feature type="binding site" evidence="11">
    <location>
        <position position="138"/>
    </location>
    <ligand>
        <name>Mg(2+)</name>
        <dbReference type="ChEBI" id="CHEBI:18420"/>
    </ligand>
</feature>
<evidence type="ECO:0000256" key="1">
    <source>
        <dbReference type="ARBA" id="ARBA00004496"/>
    </source>
</evidence>
<dbReference type="EMBL" id="NPDY01000004">
    <property type="protein sequence ID" value="PJZ70287.1"/>
    <property type="molecule type" value="Genomic_DNA"/>
</dbReference>
<comment type="cofactor">
    <cofactor evidence="11">
        <name>Zn(2+)</name>
        <dbReference type="ChEBI" id="CHEBI:29105"/>
    </cofactor>
</comment>
<dbReference type="OrthoDB" id="9801899at2"/>
<dbReference type="NCBIfam" id="TIGR01662">
    <property type="entry name" value="HAD-SF-IIIA"/>
    <property type="match status" value="1"/>
</dbReference>
<feature type="binding site" evidence="9">
    <location>
        <begin position="12"/>
        <end position="14"/>
    </location>
    <ligand>
        <name>substrate</name>
    </ligand>
</feature>
<dbReference type="CDD" id="cd07503">
    <property type="entry name" value="HAD_HisB-N"/>
    <property type="match status" value="1"/>
</dbReference>
<name>A0A2M9ZLB8_9LEPT</name>
<dbReference type="InterPro" id="IPR004446">
    <property type="entry name" value="Heptose_bisP_phosphatase"/>
</dbReference>
<feature type="site" description="Stabilizes the phosphoryl group" evidence="10">
    <location>
        <position position="111"/>
    </location>
</feature>
<evidence type="ECO:0000256" key="9">
    <source>
        <dbReference type="PIRSR" id="PIRSR004682-2"/>
    </source>
</evidence>
<feature type="active site" description="Nucleophile" evidence="8">
    <location>
        <position position="12"/>
    </location>
</feature>
<protein>
    <recommendedName>
        <fullName evidence="6 7">D,D-heptose 1,7-bisphosphate phosphatase</fullName>
        <ecNumber evidence="7">3.1.3.-</ecNumber>
    </recommendedName>
</protein>
<dbReference type="SUPFAM" id="SSF56784">
    <property type="entry name" value="HAD-like"/>
    <property type="match status" value="1"/>
</dbReference>
<evidence type="ECO:0000256" key="11">
    <source>
        <dbReference type="PIRSR" id="PIRSR004682-4"/>
    </source>
</evidence>
<dbReference type="PANTHER" id="PTHR42891:SF1">
    <property type="entry name" value="D-GLYCERO-BETA-D-MANNO-HEPTOSE-1,7-BISPHOSPHATE 7-PHOSPHATASE"/>
    <property type="match status" value="1"/>
</dbReference>
<keyword evidence="3 11" id="KW-0479">Metal-binding</keyword>
<dbReference type="InterPro" id="IPR023214">
    <property type="entry name" value="HAD_sf"/>
</dbReference>
<feature type="site" description="Stabilizes the phosphoryl group" evidence="10">
    <location>
        <position position="54"/>
    </location>
</feature>
<feature type="active site" description="Proton donor" evidence="8">
    <location>
        <position position="14"/>
    </location>
</feature>
<dbReference type="GO" id="GO:0046872">
    <property type="term" value="F:metal ion binding"/>
    <property type="evidence" value="ECO:0007669"/>
    <property type="project" value="UniProtKB-KW"/>
</dbReference>
<dbReference type="EMBL" id="NPDZ01000007">
    <property type="protein sequence ID" value="PJZ72829.1"/>
    <property type="molecule type" value="Genomic_DNA"/>
</dbReference>
<proteinExistence type="inferred from homology"/>
<dbReference type="GO" id="GO:0005737">
    <property type="term" value="C:cytoplasm"/>
    <property type="evidence" value="ECO:0007669"/>
    <property type="project" value="UniProtKB-SubCell"/>
</dbReference>
<dbReference type="Gene3D" id="3.40.50.1000">
    <property type="entry name" value="HAD superfamily/HAD-like"/>
    <property type="match status" value="1"/>
</dbReference>
<feature type="binding site" evidence="11">
    <location>
        <position position="14"/>
    </location>
    <ligand>
        <name>Mg(2+)</name>
        <dbReference type="ChEBI" id="CHEBI:18420"/>
    </ligand>
</feature>
<comment type="cofactor">
    <cofactor evidence="11">
        <name>Mg(2+)</name>
        <dbReference type="ChEBI" id="CHEBI:18420"/>
    </cofactor>
</comment>
<dbReference type="EC" id="3.1.3.-" evidence="7"/>
<gene>
    <name evidence="12" type="ORF">CH360_06710</name>
    <name evidence="13" type="ORF">CH373_12260</name>
</gene>
<dbReference type="InterPro" id="IPR006543">
    <property type="entry name" value="Histidinol-phos"/>
</dbReference>
<evidence type="ECO:0000256" key="3">
    <source>
        <dbReference type="ARBA" id="ARBA00022723"/>
    </source>
</evidence>
<dbReference type="PIRSF" id="PIRSF004682">
    <property type="entry name" value="GmhB"/>
    <property type="match status" value="1"/>
</dbReference>
<evidence type="ECO:0000256" key="5">
    <source>
        <dbReference type="ARBA" id="ARBA00023277"/>
    </source>
</evidence>
<dbReference type="Proteomes" id="UP000231962">
    <property type="component" value="Unassembled WGS sequence"/>
</dbReference>
<evidence type="ECO:0000256" key="8">
    <source>
        <dbReference type="PIRSR" id="PIRSR004682-1"/>
    </source>
</evidence>
<dbReference type="GO" id="GO:0016791">
    <property type="term" value="F:phosphatase activity"/>
    <property type="evidence" value="ECO:0007669"/>
    <property type="project" value="InterPro"/>
</dbReference>
<dbReference type="NCBIfam" id="TIGR01656">
    <property type="entry name" value="Histidinol-ppas"/>
    <property type="match status" value="1"/>
</dbReference>
<dbReference type="PANTHER" id="PTHR42891">
    <property type="entry name" value="D-GLYCERO-BETA-D-MANNO-HEPTOSE-1,7-BISPHOSPHATE 7-PHOSPHATASE"/>
    <property type="match status" value="1"/>
</dbReference>
<comment type="similarity">
    <text evidence="7">Belongs to the gmhB family.</text>
</comment>
<dbReference type="Proteomes" id="UP000231990">
    <property type="component" value="Unassembled WGS sequence"/>
</dbReference>
<keyword evidence="11" id="KW-0460">Magnesium</keyword>
<feature type="binding site" evidence="11">
    <location>
        <position position="12"/>
    </location>
    <ligand>
        <name>Mg(2+)</name>
        <dbReference type="ChEBI" id="CHEBI:18420"/>
    </ligand>
</feature>
<evidence type="ECO:0000313" key="13">
    <source>
        <dbReference type="EMBL" id="PJZ72829.1"/>
    </source>
</evidence>
<dbReference type="NCBIfam" id="TIGR00213">
    <property type="entry name" value="GmhB_yaeD"/>
    <property type="match status" value="1"/>
</dbReference>
<evidence type="ECO:0000313" key="14">
    <source>
        <dbReference type="Proteomes" id="UP000231962"/>
    </source>
</evidence>
<feature type="site" description="Stabilizes the phosphoryl group" evidence="10">
    <location>
        <position position="112"/>
    </location>
</feature>
<feature type="binding site" evidence="11">
    <location>
        <position position="93"/>
    </location>
    <ligand>
        <name>Zn(2+)</name>
        <dbReference type="ChEBI" id="CHEBI:29105"/>
    </ligand>
</feature>
<accession>A0A2M9ZLB8</accession>
<evidence type="ECO:0000313" key="12">
    <source>
        <dbReference type="EMBL" id="PJZ70287.1"/>
    </source>
</evidence>
<dbReference type="InterPro" id="IPR036412">
    <property type="entry name" value="HAD-like_sf"/>
</dbReference>
<keyword evidence="5 7" id="KW-0119">Carbohydrate metabolism</keyword>
<dbReference type="InterPro" id="IPR006549">
    <property type="entry name" value="HAD-SF_hydro_IIIA"/>
</dbReference>
<keyword evidence="4 7" id="KW-0378">Hydrolase</keyword>
<feature type="binding site" evidence="9">
    <location>
        <position position="138"/>
    </location>
    <ligand>
        <name>substrate</name>
    </ligand>
</feature>
<dbReference type="RefSeq" id="WP_100713249.1">
    <property type="nucleotide sequence ID" value="NZ_NPDY01000004.1"/>
</dbReference>
<dbReference type="Pfam" id="PF13242">
    <property type="entry name" value="Hydrolase_like"/>
    <property type="match status" value="1"/>
</dbReference>
<evidence type="ECO:0000256" key="10">
    <source>
        <dbReference type="PIRSR" id="PIRSR004682-3"/>
    </source>
</evidence>
<feature type="binding site" evidence="9">
    <location>
        <begin position="111"/>
        <end position="112"/>
    </location>
    <ligand>
        <name>substrate</name>
    </ligand>
</feature>
<keyword evidence="14" id="KW-1185">Reference proteome</keyword>
<dbReference type="GO" id="GO:0005975">
    <property type="term" value="P:carbohydrate metabolic process"/>
    <property type="evidence" value="ECO:0007669"/>
    <property type="project" value="InterPro"/>
</dbReference>
<feature type="binding site" evidence="9">
    <location>
        <begin position="20"/>
        <end position="23"/>
    </location>
    <ligand>
        <name>substrate</name>
    </ligand>
</feature>
<evidence type="ECO:0000256" key="6">
    <source>
        <dbReference type="ARBA" id="ARBA00031828"/>
    </source>
</evidence>
<keyword evidence="11" id="KW-0862">Zinc</keyword>
<comment type="caution">
    <text evidence="13">The sequence shown here is derived from an EMBL/GenBank/DDBJ whole genome shotgun (WGS) entry which is preliminary data.</text>
</comment>
<sequence>MTSVHKKALFLDRDGVINIDKNYVYKQEEIEFVDGIFDLCRAAAQKGYFIFVITNQAGIGRGYYTERDFLILSKWMKGIFQNQGCSIEKFLYCPYHPIDGIGKYKVDSYYRKPNPGMLLRVRDRYGVDLEKSILVGDKMTDIEAGASCGVNLNLLLSDHNINIIYPNAKSIRSLSEVIGYLD</sequence>